<proteinExistence type="predicted"/>
<dbReference type="GeneID" id="87844875"/>
<evidence type="ECO:0000256" key="1">
    <source>
        <dbReference type="SAM" id="MobiDB-lite"/>
    </source>
</evidence>
<feature type="region of interest" description="Disordered" evidence="1">
    <location>
        <begin position="117"/>
        <end position="138"/>
    </location>
</feature>
<feature type="compositionally biased region" description="Basic and acidic residues" evidence="1">
    <location>
        <begin position="197"/>
        <end position="210"/>
    </location>
</feature>
<reference evidence="2" key="2">
    <citation type="submission" date="2023-06" db="EMBL/GenBank/DDBJ databases">
        <authorList>
            <consortium name="Lawrence Berkeley National Laboratory"/>
            <person name="Haridas S."/>
            <person name="Hensen N."/>
            <person name="Bonometti L."/>
            <person name="Westerberg I."/>
            <person name="Brannstrom I.O."/>
            <person name="Guillou S."/>
            <person name="Cros-Aarteil S."/>
            <person name="Calhoun S."/>
            <person name="Kuo A."/>
            <person name="Mondo S."/>
            <person name="Pangilinan J."/>
            <person name="Riley R."/>
            <person name="Labutti K."/>
            <person name="Andreopoulos B."/>
            <person name="Lipzen A."/>
            <person name="Chen C."/>
            <person name="Yanf M."/>
            <person name="Daum C."/>
            <person name="Ng V."/>
            <person name="Clum A."/>
            <person name="Steindorff A."/>
            <person name="Ohm R."/>
            <person name="Martin F."/>
            <person name="Silar P."/>
            <person name="Natvig D."/>
            <person name="Lalanne C."/>
            <person name="Gautier V."/>
            <person name="Ament-Velasquez S.L."/>
            <person name="Kruys A."/>
            <person name="Hutchinson M.I."/>
            <person name="Powell A.J."/>
            <person name="Barry K."/>
            <person name="Miller A.N."/>
            <person name="Grigoriev I.V."/>
            <person name="Debuchy R."/>
            <person name="Gladieux P."/>
            <person name="Thoren M.H."/>
            <person name="Johannesson H."/>
        </authorList>
    </citation>
    <scope>NUCLEOTIDE SEQUENCE</scope>
    <source>
        <strain evidence="2">CBS 168.71</strain>
    </source>
</reference>
<dbReference type="Proteomes" id="UP001278766">
    <property type="component" value="Unassembled WGS sequence"/>
</dbReference>
<keyword evidence="3" id="KW-1185">Reference proteome</keyword>
<dbReference type="AlphaFoldDB" id="A0AAE0HMQ6"/>
<feature type="compositionally biased region" description="Basic and acidic residues" evidence="1">
    <location>
        <begin position="540"/>
        <end position="550"/>
    </location>
</feature>
<name>A0AAE0HMQ6_9PEZI</name>
<reference evidence="2" key="1">
    <citation type="journal article" date="2023" name="Mol. Phylogenet. Evol.">
        <title>Genome-scale phylogeny and comparative genomics of the fungal order Sordariales.</title>
        <authorList>
            <person name="Hensen N."/>
            <person name="Bonometti L."/>
            <person name="Westerberg I."/>
            <person name="Brannstrom I.O."/>
            <person name="Guillou S."/>
            <person name="Cros-Aarteil S."/>
            <person name="Calhoun S."/>
            <person name="Haridas S."/>
            <person name="Kuo A."/>
            <person name="Mondo S."/>
            <person name="Pangilinan J."/>
            <person name="Riley R."/>
            <person name="LaButti K."/>
            <person name="Andreopoulos B."/>
            <person name="Lipzen A."/>
            <person name="Chen C."/>
            <person name="Yan M."/>
            <person name="Daum C."/>
            <person name="Ng V."/>
            <person name="Clum A."/>
            <person name="Steindorff A."/>
            <person name="Ohm R.A."/>
            <person name="Martin F."/>
            <person name="Silar P."/>
            <person name="Natvig D.O."/>
            <person name="Lalanne C."/>
            <person name="Gautier V."/>
            <person name="Ament-Velasquez S.L."/>
            <person name="Kruys A."/>
            <person name="Hutchinson M.I."/>
            <person name="Powell A.J."/>
            <person name="Barry K."/>
            <person name="Miller A.N."/>
            <person name="Grigoriev I.V."/>
            <person name="Debuchy R."/>
            <person name="Gladieux P."/>
            <person name="Hiltunen Thoren M."/>
            <person name="Johannesson H."/>
        </authorList>
    </citation>
    <scope>NUCLEOTIDE SEQUENCE</scope>
    <source>
        <strain evidence="2">CBS 168.71</strain>
    </source>
</reference>
<feature type="region of interest" description="Disordered" evidence="1">
    <location>
        <begin position="602"/>
        <end position="687"/>
    </location>
</feature>
<gene>
    <name evidence="2" type="ORF">B0H64DRAFT_472230</name>
</gene>
<feature type="region of interest" description="Disordered" evidence="1">
    <location>
        <begin position="197"/>
        <end position="588"/>
    </location>
</feature>
<sequence>MHFTVTKEVGWEADDGREDLKPNLGVKKRYRLILDFSRRSSKAKGGTSKAPPPESEAEEEDSIYLNEDANFHPRHHYCYNCEALRSAQYHQDFPLRGGKPPRPSLCAHCRFHRKSRLANESQHGRRRRRASDPEPRGDEREWCANCGTLRSNKYHDKLLSGKVAPWHEVCGRCVINMVKKKNRDRLWYYELAAAGRGEEDRDDPLRDSLQHRRSSPYVFTPVSSRDGSNVVSAATSASGPRNGFEQAKDPKHGISPLATTRAREGMSGPSPSTSRAPERPQANNIRKVTVENPTSEDDRSHVPRSGQVRRRGREAQQPQQQAKSREAPPRPAMSGNTKRKEAYEQPRRQQPSKPTHGRPKNTQAREESRRAAASSSRGSVELPQEGRELRDYFRPPHLEEHFKRQTQPKTRPHEPRHKPVPAPTPTATPSSPQKQEPYETRDYFRLPNPKRPLQPGEKPATAPEPKQRHEPGESRERQSTRHNHRKRVSMSSMQSPVAPAAEPVYFKCPLPASAQAQKPKPKPKPDPRPTHPANPLPNRRKPDSESKTRPEQSQPRQQQQQKEQQPHKEKPSRPMGISDMYWSSEHGRAEQTFTAAGIFFPDAAHDGGVTRDAADPCHPGTNTPTGGNGSNSDKSSNNSGNDRNGSRDGNRTRNRSSSHNDTDNNTHCPPTPTTDEPARTMPMPDFGHVFRASMGHMATAEPAGFEKDDYCNQIWEVDSDEAEEIEEGRARLLGEDEDGVNKDCYGRGVRKGWS</sequence>
<feature type="region of interest" description="Disordered" evidence="1">
    <location>
        <begin position="40"/>
        <end position="61"/>
    </location>
</feature>
<dbReference type="RefSeq" id="XP_062662553.1">
    <property type="nucleotide sequence ID" value="XM_062807927.1"/>
</dbReference>
<feature type="compositionally biased region" description="Low complexity" evidence="1">
    <location>
        <begin position="551"/>
        <end position="563"/>
    </location>
</feature>
<accession>A0AAE0HMQ6</accession>
<feature type="compositionally biased region" description="Polar residues" evidence="1">
    <location>
        <begin position="269"/>
        <end position="286"/>
    </location>
</feature>
<feature type="region of interest" description="Disordered" evidence="1">
    <location>
        <begin position="1"/>
        <end position="20"/>
    </location>
</feature>
<evidence type="ECO:0000313" key="3">
    <source>
        <dbReference type="Proteomes" id="UP001278766"/>
    </source>
</evidence>
<protein>
    <submittedName>
        <fullName evidence="2">Uncharacterized protein</fullName>
    </submittedName>
</protein>
<feature type="compositionally biased region" description="Basic and acidic residues" evidence="1">
    <location>
        <begin position="465"/>
        <end position="479"/>
    </location>
</feature>
<dbReference type="EMBL" id="JAUEPN010000002">
    <property type="protein sequence ID" value="KAK3299039.1"/>
    <property type="molecule type" value="Genomic_DNA"/>
</dbReference>
<feature type="compositionally biased region" description="Low complexity" evidence="1">
    <location>
        <begin position="509"/>
        <end position="518"/>
    </location>
</feature>
<evidence type="ECO:0000313" key="2">
    <source>
        <dbReference type="EMBL" id="KAK3299039.1"/>
    </source>
</evidence>
<feature type="compositionally biased region" description="Polar residues" evidence="1">
    <location>
        <begin position="221"/>
        <end position="239"/>
    </location>
</feature>
<comment type="caution">
    <text evidence="2">The sequence shown here is derived from an EMBL/GenBank/DDBJ whole genome shotgun (WGS) entry which is preliminary data.</text>
</comment>
<feature type="compositionally biased region" description="Basic and acidic residues" evidence="1">
    <location>
        <begin position="338"/>
        <end position="347"/>
    </location>
</feature>
<feature type="compositionally biased region" description="Basic and acidic residues" evidence="1">
    <location>
        <begin position="384"/>
        <end position="403"/>
    </location>
</feature>
<organism evidence="2 3">
    <name type="scientific">Chaetomium fimeti</name>
    <dbReference type="NCBI Taxonomy" id="1854472"/>
    <lineage>
        <taxon>Eukaryota</taxon>
        <taxon>Fungi</taxon>
        <taxon>Dikarya</taxon>
        <taxon>Ascomycota</taxon>
        <taxon>Pezizomycotina</taxon>
        <taxon>Sordariomycetes</taxon>
        <taxon>Sordariomycetidae</taxon>
        <taxon>Sordariales</taxon>
        <taxon>Chaetomiaceae</taxon>
        <taxon>Chaetomium</taxon>
    </lineage>
</organism>
<feature type="compositionally biased region" description="Low complexity" evidence="1">
    <location>
        <begin position="619"/>
        <end position="643"/>
    </location>
</feature>
<feature type="compositionally biased region" description="Basic and acidic residues" evidence="1">
    <location>
        <begin position="603"/>
        <end position="615"/>
    </location>
</feature>